<dbReference type="InterPro" id="IPR016197">
    <property type="entry name" value="Chromo-like_dom_sf"/>
</dbReference>
<dbReference type="InterPro" id="IPR000953">
    <property type="entry name" value="Chromo/chromo_shadow_dom"/>
</dbReference>
<dbReference type="GO" id="GO:0005634">
    <property type="term" value="C:nucleus"/>
    <property type="evidence" value="ECO:0007669"/>
    <property type="project" value="UniProtKB-SubCell"/>
</dbReference>
<name>A0A5N3XCR2_MUNRE</name>
<feature type="compositionally biased region" description="Basic and acidic residues" evidence="3">
    <location>
        <begin position="58"/>
        <end position="94"/>
    </location>
</feature>
<proteinExistence type="predicted"/>
<dbReference type="Pfam" id="PF01393">
    <property type="entry name" value="Chromo_shadow"/>
    <property type="match status" value="1"/>
</dbReference>
<protein>
    <recommendedName>
        <fullName evidence="4">Chromo domain-containing protein</fullName>
    </recommendedName>
</protein>
<dbReference type="PANTHER" id="PTHR22812">
    <property type="entry name" value="CHROMOBOX PROTEIN"/>
    <property type="match status" value="1"/>
</dbReference>
<evidence type="ECO:0000259" key="4">
    <source>
        <dbReference type="PROSITE" id="PS50013"/>
    </source>
</evidence>
<dbReference type="PROSITE" id="PS50013">
    <property type="entry name" value="CHROMO_2"/>
    <property type="match status" value="1"/>
</dbReference>
<evidence type="ECO:0000256" key="1">
    <source>
        <dbReference type="ARBA" id="ARBA00004123"/>
    </source>
</evidence>
<dbReference type="FunFam" id="2.40.50.40:FF:000009">
    <property type="entry name" value="chromobox protein homolog 1"/>
    <property type="match status" value="1"/>
</dbReference>
<comment type="caution">
    <text evidence="5">The sequence shown here is derived from an EMBL/GenBank/DDBJ whole genome shotgun (WGS) entry which is preliminary data.</text>
</comment>
<evidence type="ECO:0000313" key="5">
    <source>
        <dbReference type="EMBL" id="KAB0371877.1"/>
    </source>
</evidence>
<dbReference type="InterPro" id="IPR008251">
    <property type="entry name" value="Chromo_shadow_dom"/>
</dbReference>
<keyword evidence="6" id="KW-1185">Reference proteome</keyword>
<evidence type="ECO:0000256" key="3">
    <source>
        <dbReference type="SAM" id="MobiDB-lite"/>
    </source>
</evidence>
<dbReference type="EMBL" id="VCEB01000012">
    <property type="protein sequence ID" value="KAB0371877.1"/>
    <property type="molecule type" value="Genomic_DNA"/>
</dbReference>
<evidence type="ECO:0000313" key="6">
    <source>
        <dbReference type="Proteomes" id="UP000326062"/>
    </source>
</evidence>
<dbReference type="SUPFAM" id="SSF54160">
    <property type="entry name" value="Chromo domain-like"/>
    <property type="match status" value="1"/>
</dbReference>
<sequence>MGKKQNKKKVEEVLEEEEEGYMWWKKGSQMRITQGNQKRAWIALTSVSEFLQSQKTAHKTDKSEAGKHKADSDSEGKGEESKPKRKKEESEKSRGFARCLEPEWIIGATDSSGELMFLMKWKNSDETYLAPPKEANVKCPQVVTSFYEERLTWHSYPSEDDDKKDGKN</sequence>
<feature type="domain" description="Chromo" evidence="4">
    <location>
        <begin position="100"/>
        <end position="158"/>
    </location>
</feature>
<comment type="subcellular location">
    <subcellularLocation>
        <location evidence="1">Nucleus</location>
    </subcellularLocation>
</comment>
<dbReference type="Proteomes" id="UP000326062">
    <property type="component" value="Chromosome 12"/>
</dbReference>
<dbReference type="AlphaFoldDB" id="A0A5N3XCR2"/>
<organism evidence="5 6">
    <name type="scientific">Muntiacus reevesi</name>
    <name type="common">Reeves' muntjac</name>
    <name type="synonym">Cervus reevesi</name>
    <dbReference type="NCBI Taxonomy" id="9886"/>
    <lineage>
        <taxon>Eukaryota</taxon>
        <taxon>Metazoa</taxon>
        <taxon>Chordata</taxon>
        <taxon>Craniata</taxon>
        <taxon>Vertebrata</taxon>
        <taxon>Euteleostomi</taxon>
        <taxon>Mammalia</taxon>
        <taxon>Eutheria</taxon>
        <taxon>Laurasiatheria</taxon>
        <taxon>Artiodactyla</taxon>
        <taxon>Ruminantia</taxon>
        <taxon>Pecora</taxon>
        <taxon>Cervidae</taxon>
        <taxon>Muntiacinae</taxon>
        <taxon>Muntiacus</taxon>
    </lineage>
</organism>
<accession>A0A5N3XCR2</accession>
<evidence type="ECO:0000256" key="2">
    <source>
        <dbReference type="ARBA" id="ARBA00023242"/>
    </source>
</evidence>
<gene>
    <name evidence="5" type="ORF">FD755_016815</name>
</gene>
<reference evidence="5 6" key="1">
    <citation type="submission" date="2019-06" db="EMBL/GenBank/DDBJ databases">
        <title>Discovery of a novel chromosome fission-fusion reversal in muntjac.</title>
        <authorList>
            <person name="Mudd A.B."/>
            <person name="Bredeson J.V."/>
            <person name="Baum R."/>
            <person name="Hockemeyer D."/>
            <person name="Rokhsar D.S."/>
        </authorList>
    </citation>
    <scope>NUCLEOTIDE SEQUENCE [LARGE SCALE GENOMIC DNA]</scope>
    <source>
        <strain evidence="5">UCam_UCB_Mr</strain>
        <tissue evidence="5">Fibroblast cell line</tissue>
    </source>
</reference>
<keyword evidence="2" id="KW-0539">Nucleus</keyword>
<dbReference type="SMART" id="SM00300">
    <property type="entry name" value="ChSh"/>
    <property type="match status" value="1"/>
</dbReference>
<dbReference type="InterPro" id="IPR051219">
    <property type="entry name" value="Heterochromatin_chromo-domain"/>
</dbReference>
<dbReference type="Gene3D" id="2.40.50.40">
    <property type="match status" value="1"/>
</dbReference>
<feature type="region of interest" description="Disordered" evidence="3">
    <location>
        <begin position="52"/>
        <end position="95"/>
    </location>
</feature>